<name>A0A382I1N1_9ZZZZ</name>
<dbReference type="GO" id="GO:0046872">
    <property type="term" value="F:metal ion binding"/>
    <property type="evidence" value="ECO:0007669"/>
    <property type="project" value="UniProtKB-KW"/>
</dbReference>
<dbReference type="GO" id="GO:0006261">
    <property type="term" value="P:DNA-templated DNA replication"/>
    <property type="evidence" value="ECO:0007669"/>
    <property type="project" value="TreeGrafter"/>
</dbReference>
<dbReference type="GO" id="GO:0009360">
    <property type="term" value="C:DNA polymerase III complex"/>
    <property type="evidence" value="ECO:0007669"/>
    <property type="project" value="InterPro"/>
</dbReference>
<dbReference type="Gene3D" id="1.10.8.60">
    <property type="match status" value="1"/>
</dbReference>
<dbReference type="FunFam" id="3.40.50.300:FF:000014">
    <property type="entry name" value="DNA polymerase III subunit gamma/tau"/>
    <property type="match status" value="1"/>
</dbReference>
<keyword evidence="8" id="KW-0862">Zinc</keyword>
<keyword evidence="5" id="KW-0235">DNA replication</keyword>
<keyword evidence="3" id="KW-0808">Transferase</keyword>
<dbReference type="InterPro" id="IPR045085">
    <property type="entry name" value="HLD_clamp_pol_III_gamma_tau"/>
</dbReference>
<dbReference type="NCBIfam" id="NF006585">
    <property type="entry name" value="PRK09111.1"/>
    <property type="match status" value="1"/>
</dbReference>
<evidence type="ECO:0000256" key="7">
    <source>
        <dbReference type="ARBA" id="ARBA00022741"/>
    </source>
</evidence>
<dbReference type="FunFam" id="1.10.8.60:FF:000013">
    <property type="entry name" value="DNA polymerase III subunit gamma/tau"/>
    <property type="match status" value="1"/>
</dbReference>
<dbReference type="InterPro" id="IPR022754">
    <property type="entry name" value="DNA_pol_III_gamma-3"/>
</dbReference>
<dbReference type="NCBIfam" id="NF004046">
    <property type="entry name" value="PRK05563.1"/>
    <property type="match status" value="1"/>
</dbReference>
<dbReference type="EMBL" id="UINC01064268">
    <property type="protein sequence ID" value="SVB92773.1"/>
    <property type="molecule type" value="Genomic_DNA"/>
</dbReference>
<gene>
    <name evidence="13" type="ORF">METZ01_LOCUS245627</name>
</gene>
<evidence type="ECO:0000256" key="1">
    <source>
        <dbReference type="ARBA" id="ARBA00006360"/>
    </source>
</evidence>
<organism evidence="13">
    <name type="scientific">marine metagenome</name>
    <dbReference type="NCBI Taxonomy" id="408172"/>
    <lineage>
        <taxon>unclassified sequences</taxon>
        <taxon>metagenomes</taxon>
        <taxon>ecological metagenomes</taxon>
    </lineage>
</organism>
<keyword evidence="9" id="KW-0067">ATP-binding</keyword>
<comment type="catalytic activity">
    <reaction evidence="11">
        <text>DNA(n) + a 2'-deoxyribonucleoside 5'-triphosphate = DNA(n+1) + diphosphate</text>
        <dbReference type="Rhea" id="RHEA:22508"/>
        <dbReference type="Rhea" id="RHEA-COMP:17339"/>
        <dbReference type="Rhea" id="RHEA-COMP:17340"/>
        <dbReference type="ChEBI" id="CHEBI:33019"/>
        <dbReference type="ChEBI" id="CHEBI:61560"/>
        <dbReference type="ChEBI" id="CHEBI:173112"/>
        <dbReference type="EC" id="2.7.7.7"/>
    </reaction>
</comment>
<protein>
    <recommendedName>
        <fullName evidence="2">DNA-directed DNA polymerase</fullName>
        <ecNumber evidence="2">2.7.7.7</ecNumber>
    </recommendedName>
</protein>
<dbReference type="PANTHER" id="PTHR11669">
    <property type="entry name" value="REPLICATION FACTOR C / DNA POLYMERASE III GAMMA-TAU SUBUNIT"/>
    <property type="match status" value="1"/>
</dbReference>
<comment type="similarity">
    <text evidence="1">Belongs to the DnaX/STICHEL family.</text>
</comment>
<dbReference type="Pfam" id="PF12169">
    <property type="entry name" value="DNA_pol3_gamma3"/>
    <property type="match status" value="1"/>
</dbReference>
<keyword evidence="10" id="KW-0239">DNA-directed DNA polymerase</keyword>
<evidence type="ECO:0000256" key="5">
    <source>
        <dbReference type="ARBA" id="ARBA00022705"/>
    </source>
</evidence>
<evidence type="ECO:0000256" key="6">
    <source>
        <dbReference type="ARBA" id="ARBA00022723"/>
    </source>
</evidence>
<dbReference type="PANTHER" id="PTHR11669:SF0">
    <property type="entry name" value="PROTEIN STICHEL-LIKE 2"/>
    <property type="match status" value="1"/>
</dbReference>
<dbReference type="InterPro" id="IPR005790">
    <property type="entry name" value="DNA_polIII_delta"/>
</dbReference>
<evidence type="ECO:0000313" key="13">
    <source>
        <dbReference type="EMBL" id="SVB92773.1"/>
    </source>
</evidence>
<dbReference type="Pfam" id="PF13177">
    <property type="entry name" value="DNA_pol3_delta2"/>
    <property type="match status" value="1"/>
</dbReference>
<accession>A0A382I1N1</accession>
<dbReference type="CDD" id="cd18137">
    <property type="entry name" value="HLD_clamp_pol_III_gamma_tau"/>
    <property type="match status" value="1"/>
</dbReference>
<dbReference type="InterPro" id="IPR027417">
    <property type="entry name" value="P-loop_NTPase"/>
</dbReference>
<sequence>MNENTKQEYRVLARKYRPQTFGNLIGQETLVQTLKNSIINNRIAHAYLLTGVRGVGKTTTARLIAMSLNCEARPPESCEPCGKCKSCISIRGDHNIDVIEMDAASRTGVDDIREIIDNVKYKPVNCEYKIFIIDEVHMLSKSAFNALLKTLEEPPPHIKFIFATTEVKKIPITIISRCQRFDLHRIEADNLITHLNNIADKEEIKINKEAMALIIRAADGSVRDGLSLFDQAIANAKDQITTDTIISMLGLADRGNIFDLLDAIFSGDAKTSLKIYNKIYQAGADVLMIFDELLKVTHFLTQIKISPDIKDDIHIPEFERSKGAEMAEKISMSSLGIVWQVLFKGYQELQSGFHLFQHGEMLIIRLIYLYEGPSPDDLVKKITNNVEENEHKNESIKIKS</sequence>
<dbReference type="EC" id="2.7.7.7" evidence="2"/>
<feature type="domain" description="AAA+ ATPase" evidence="12">
    <location>
        <begin position="43"/>
        <end position="187"/>
    </location>
</feature>
<evidence type="ECO:0000256" key="9">
    <source>
        <dbReference type="ARBA" id="ARBA00022840"/>
    </source>
</evidence>
<evidence type="ECO:0000256" key="4">
    <source>
        <dbReference type="ARBA" id="ARBA00022695"/>
    </source>
</evidence>
<dbReference type="SUPFAM" id="SSF48019">
    <property type="entry name" value="post-AAA+ oligomerization domain-like"/>
    <property type="match status" value="1"/>
</dbReference>
<dbReference type="SMART" id="SM00382">
    <property type="entry name" value="AAA"/>
    <property type="match status" value="1"/>
</dbReference>
<dbReference type="SUPFAM" id="SSF52540">
    <property type="entry name" value="P-loop containing nucleoside triphosphate hydrolases"/>
    <property type="match status" value="1"/>
</dbReference>
<proteinExistence type="inferred from homology"/>
<evidence type="ECO:0000259" key="12">
    <source>
        <dbReference type="SMART" id="SM00382"/>
    </source>
</evidence>
<dbReference type="NCBIfam" id="TIGR01128">
    <property type="entry name" value="holA"/>
    <property type="match status" value="1"/>
</dbReference>
<keyword evidence="6" id="KW-0479">Metal-binding</keyword>
<dbReference type="InterPro" id="IPR012763">
    <property type="entry name" value="DNA_pol_III_sug/sutau_N"/>
</dbReference>
<dbReference type="AlphaFoldDB" id="A0A382I1N1"/>
<keyword evidence="7" id="KW-0547">Nucleotide-binding</keyword>
<evidence type="ECO:0000256" key="2">
    <source>
        <dbReference type="ARBA" id="ARBA00012417"/>
    </source>
</evidence>
<dbReference type="Gene3D" id="1.20.272.10">
    <property type="match status" value="1"/>
</dbReference>
<reference evidence="13" key="1">
    <citation type="submission" date="2018-05" db="EMBL/GenBank/DDBJ databases">
        <authorList>
            <person name="Lanie J.A."/>
            <person name="Ng W.-L."/>
            <person name="Kazmierczak K.M."/>
            <person name="Andrzejewski T.M."/>
            <person name="Davidsen T.M."/>
            <person name="Wayne K.J."/>
            <person name="Tettelin H."/>
            <person name="Glass J.I."/>
            <person name="Rusch D."/>
            <person name="Podicherti R."/>
            <person name="Tsui H.-C.T."/>
            <person name="Winkler M.E."/>
        </authorList>
    </citation>
    <scope>NUCLEOTIDE SEQUENCE</scope>
</reference>
<dbReference type="Gene3D" id="3.40.50.300">
    <property type="entry name" value="P-loop containing nucleotide triphosphate hydrolases"/>
    <property type="match status" value="1"/>
</dbReference>
<dbReference type="InterPro" id="IPR008921">
    <property type="entry name" value="DNA_pol3_clamp-load_cplx_C"/>
</dbReference>
<feature type="non-terminal residue" evidence="13">
    <location>
        <position position="400"/>
    </location>
</feature>
<dbReference type="CDD" id="cd00009">
    <property type="entry name" value="AAA"/>
    <property type="match status" value="1"/>
</dbReference>
<evidence type="ECO:0000256" key="3">
    <source>
        <dbReference type="ARBA" id="ARBA00022679"/>
    </source>
</evidence>
<dbReference type="GO" id="GO:0005524">
    <property type="term" value="F:ATP binding"/>
    <property type="evidence" value="ECO:0007669"/>
    <property type="project" value="UniProtKB-KW"/>
</dbReference>
<evidence type="ECO:0000256" key="11">
    <source>
        <dbReference type="ARBA" id="ARBA00049244"/>
    </source>
</evidence>
<dbReference type="Pfam" id="PF22608">
    <property type="entry name" value="DNAX_ATPase_lid"/>
    <property type="match status" value="1"/>
</dbReference>
<dbReference type="InterPro" id="IPR050238">
    <property type="entry name" value="DNA_Rep/Repair_Clamp_Loader"/>
</dbReference>
<dbReference type="GO" id="GO:0003677">
    <property type="term" value="F:DNA binding"/>
    <property type="evidence" value="ECO:0007669"/>
    <property type="project" value="InterPro"/>
</dbReference>
<dbReference type="GO" id="GO:0003887">
    <property type="term" value="F:DNA-directed DNA polymerase activity"/>
    <property type="evidence" value="ECO:0007669"/>
    <property type="project" value="UniProtKB-KW"/>
</dbReference>
<keyword evidence="4" id="KW-0548">Nucleotidyltransferase</keyword>
<evidence type="ECO:0000256" key="8">
    <source>
        <dbReference type="ARBA" id="ARBA00022833"/>
    </source>
</evidence>
<evidence type="ECO:0000256" key="10">
    <source>
        <dbReference type="ARBA" id="ARBA00022932"/>
    </source>
</evidence>
<dbReference type="InterPro" id="IPR003593">
    <property type="entry name" value="AAA+_ATPase"/>
</dbReference>
<dbReference type="NCBIfam" id="TIGR02397">
    <property type="entry name" value="dnaX_nterm"/>
    <property type="match status" value="1"/>
</dbReference>